<organism evidence="1 2">
    <name type="scientific">Brevibacillus parabrevis</name>
    <dbReference type="NCBI Taxonomy" id="54914"/>
    <lineage>
        <taxon>Bacteria</taxon>
        <taxon>Bacillati</taxon>
        <taxon>Bacillota</taxon>
        <taxon>Bacilli</taxon>
        <taxon>Bacillales</taxon>
        <taxon>Paenibacillaceae</taxon>
        <taxon>Brevibacillus</taxon>
    </lineage>
</organism>
<comment type="caution">
    <text evidence="1">The sequence shown here is derived from an EMBL/GenBank/DDBJ whole genome shotgun (WGS) entry which is preliminary data.</text>
</comment>
<name>A0A4Y3PUP1_BREPA</name>
<dbReference type="Proteomes" id="UP000316882">
    <property type="component" value="Unassembled WGS sequence"/>
</dbReference>
<protein>
    <submittedName>
        <fullName evidence="1">Uncharacterized protein</fullName>
    </submittedName>
</protein>
<sequence>MCDRCCTPFFHKRDGFDKNFFLDMFVYSETYAELERLNVRGKKGSEAFVRNQKNGPVCLDWSISRDKSDRGATCGSQH</sequence>
<accession>A0A4Y3PUP1</accession>
<keyword evidence="2" id="KW-1185">Reference proteome</keyword>
<gene>
    <name evidence="1" type="ORF">BPA01_47280</name>
</gene>
<proteinExistence type="predicted"/>
<reference evidence="1 2" key="1">
    <citation type="submission" date="2019-06" db="EMBL/GenBank/DDBJ databases">
        <title>Whole genome shotgun sequence of Brevibacillus parabrevis NBRC 12334.</title>
        <authorList>
            <person name="Hosoyama A."/>
            <person name="Uohara A."/>
            <person name="Ohji S."/>
            <person name="Ichikawa N."/>
        </authorList>
    </citation>
    <scope>NUCLEOTIDE SEQUENCE [LARGE SCALE GENOMIC DNA]</scope>
    <source>
        <strain evidence="1 2">NBRC 12334</strain>
    </source>
</reference>
<dbReference type="AlphaFoldDB" id="A0A4Y3PUP1"/>
<evidence type="ECO:0000313" key="2">
    <source>
        <dbReference type="Proteomes" id="UP000316882"/>
    </source>
</evidence>
<dbReference type="EMBL" id="BJMH01000034">
    <property type="protein sequence ID" value="GEB35148.1"/>
    <property type="molecule type" value="Genomic_DNA"/>
</dbReference>
<evidence type="ECO:0000313" key="1">
    <source>
        <dbReference type="EMBL" id="GEB35148.1"/>
    </source>
</evidence>